<dbReference type="InterPro" id="IPR007404">
    <property type="entry name" value="YdjM-like"/>
</dbReference>
<keyword evidence="2" id="KW-0378">Hydrolase</keyword>
<keyword evidence="1" id="KW-0472">Membrane</keyword>
<keyword evidence="1" id="KW-0812">Transmembrane</keyword>
<dbReference type="GeneID" id="56082173"/>
<keyword evidence="1" id="KW-1133">Transmembrane helix</keyword>
<dbReference type="GO" id="GO:0016787">
    <property type="term" value="F:hydrolase activity"/>
    <property type="evidence" value="ECO:0007669"/>
    <property type="project" value="UniProtKB-KW"/>
</dbReference>
<organism evidence="2 3">
    <name type="scientific">Halosimplex pelagicum</name>
    <dbReference type="NCBI Taxonomy" id="869886"/>
    <lineage>
        <taxon>Archaea</taxon>
        <taxon>Methanobacteriati</taxon>
        <taxon>Methanobacteriota</taxon>
        <taxon>Stenosarchaea group</taxon>
        <taxon>Halobacteria</taxon>
        <taxon>Halobacteriales</taxon>
        <taxon>Haloarculaceae</taxon>
        <taxon>Halosimplex</taxon>
    </lineage>
</organism>
<gene>
    <name evidence="2" type="ORF">HZS54_06250</name>
</gene>
<dbReference type="RefSeq" id="WP_179921082.1">
    <property type="nucleotide sequence ID" value="NZ_CP058909.1"/>
</dbReference>
<evidence type="ECO:0000256" key="1">
    <source>
        <dbReference type="SAM" id="Phobius"/>
    </source>
</evidence>
<name>A0A7D5PA45_9EURY</name>
<dbReference type="EMBL" id="CP058909">
    <property type="protein sequence ID" value="QLH81262.1"/>
    <property type="molecule type" value="Genomic_DNA"/>
</dbReference>
<feature type="transmembrane region" description="Helical" evidence="1">
    <location>
        <begin position="91"/>
        <end position="111"/>
    </location>
</feature>
<dbReference type="OrthoDB" id="241062at2157"/>
<reference evidence="2 3" key="1">
    <citation type="submission" date="2020-07" db="EMBL/GenBank/DDBJ databases">
        <title>Halosimplex litoreum sp. nov. and Halosimplex rubrum sp. nov., isolated from different salt environments.</title>
        <authorList>
            <person name="Cui H."/>
        </authorList>
    </citation>
    <scope>NUCLEOTIDE SEQUENCE [LARGE SCALE GENOMIC DNA]</scope>
    <source>
        <strain evidence="2 3">R2</strain>
    </source>
</reference>
<dbReference type="KEGG" id="hpel:HZS54_06250"/>
<dbReference type="Proteomes" id="UP000509346">
    <property type="component" value="Chromosome"/>
</dbReference>
<proteinExistence type="predicted"/>
<feature type="transmembrane region" description="Helical" evidence="1">
    <location>
        <begin position="60"/>
        <end position="84"/>
    </location>
</feature>
<protein>
    <submittedName>
        <fullName evidence="2">Metal-dependent hydrolase</fullName>
    </submittedName>
</protein>
<keyword evidence="3" id="KW-1185">Reference proteome</keyword>
<evidence type="ECO:0000313" key="3">
    <source>
        <dbReference type="Proteomes" id="UP000509346"/>
    </source>
</evidence>
<dbReference type="AlphaFoldDB" id="A0A7D5PA45"/>
<evidence type="ECO:0000313" key="2">
    <source>
        <dbReference type="EMBL" id="QLH81262.1"/>
    </source>
</evidence>
<sequence>MPDLLTHVLLAYAVCTGLSTRYEWGPAAVTAGMVGALLPDLNHFSVLAPPGAIYHQFGVLISWTALQTGGGVLLLILGGVVVAVPNERRRVFALLSVGAVSHLFTDALIRVPDGRSQSIFWPLTPYQPPTPGLYTSTDLWPLVVAASLAVAAWYWRQNQSHTGQSEQTN</sequence>
<dbReference type="Pfam" id="PF04307">
    <property type="entry name" value="YdjM"/>
    <property type="match status" value="1"/>
</dbReference>
<feature type="transmembrane region" description="Helical" evidence="1">
    <location>
        <begin position="139"/>
        <end position="155"/>
    </location>
</feature>
<accession>A0A7D5PA45</accession>